<dbReference type="OrthoDB" id="6398828at2"/>
<dbReference type="RefSeq" id="WP_039217811.1">
    <property type="nucleotide sequence ID" value="NZ_JWLW01000010.1"/>
</dbReference>
<sequence length="349" mass="39490">MLKNKSLREFGYNFLGPIIATYVTEVNRQLRQLASHTNVKVFHLAREGYVFEKAFDIVNNGNVASSYLNVSRTFLFRITCDIEESWKYSVKHSFKGTLGDFFKSRFAFTQENVEEFLDSGDLDKAISLPEDFDYICRILKANQKSIRKVTSPTREIYLNYLNSVGLTDSTVTPVVLDVGYSGTIQKLLTLLLKKDISGIYMITTKSGQIEIGDNVASINHVFKTDVKMGGGYMMLDRSMFLESLLTAPNGQFVDILQNVNNDSFHFCYGKQTYTQENFTDLATVQGGALSCVEDCIKHTVLYSVEEIEELFETYVTHRNLLPRATWPLFVLDDAISGEGNLNPLSFFGL</sequence>
<evidence type="ECO:0000313" key="2">
    <source>
        <dbReference type="Proteomes" id="UP000031197"/>
    </source>
</evidence>
<dbReference type="EMBL" id="JWLW01000010">
    <property type="protein sequence ID" value="KHT54955.1"/>
    <property type="molecule type" value="Genomic_DNA"/>
</dbReference>
<dbReference type="AlphaFoldDB" id="A0A0B3YBA1"/>
<accession>A0A0B3YBA1</accession>
<proteinExistence type="predicted"/>
<keyword evidence="1" id="KW-0378">Hydrolase</keyword>
<evidence type="ECO:0000313" key="1">
    <source>
        <dbReference type="EMBL" id="KHT54955.1"/>
    </source>
</evidence>
<comment type="caution">
    <text evidence="1">The sequence shown here is derived from an EMBL/GenBank/DDBJ whole genome shotgun (WGS) entry which is preliminary data.</text>
</comment>
<dbReference type="GO" id="GO:0016787">
    <property type="term" value="F:hydrolase activity"/>
    <property type="evidence" value="ECO:0007669"/>
    <property type="project" value="UniProtKB-KW"/>
</dbReference>
<dbReference type="Proteomes" id="UP000031197">
    <property type="component" value="Unassembled WGS sequence"/>
</dbReference>
<protein>
    <submittedName>
        <fullName evidence="1">HAD family hydrolase</fullName>
    </submittedName>
</protein>
<reference evidence="1 2" key="1">
    <citation type="submission" date="2014-12" db="EMBL/GenBank/DDBJ databases">
        <title>Genome sequencing of Alteromonas marina AD001.</title>
        <authorList>
            <person name="Adrian T.G.S."/>
            <person name="Chan K.G."/>
        </authorList>
    </citation>
    <scope>NUCLEOTIDE SEQUENCE [LARGE SCALE GENOMIC DNA]</scope>
    <source>
        <strain evidence="1 2">AD001</strain>
    </source>
</reference>
<name>A0A0B3YBA1_9ALTE</name>
<organism evidence="1 2">
    <name type="scientific">Alteromonas marina</name>
    <dbReference type="NCBI Taxonomy" id="203795"/>
    <lineage>
        <taxon>Bacteria</taxon>
        <taxon>Pseudomonadati</taxon>
        <taxon>Pseudomonadota</taxon>
        <taxon>Gammaproteobacteria</taxon>
        <taxon>Alteromonadales</taxon>
        <taxon>Alteromonadaceae</taxon>
        <taxon>Alteromonas/Salinimonas group</taxon>
        <taxon>Alteromonas</taxon>
    </lineage>
</organism>
<keyword evidence="2" id="KW-1185">Reference proteome</keyword>
<gene>
    <name evidence="1" type="ORF">RJ41_05050</name>
</gene>